<dbReference type="Gene3D" id="3.60.15.10">
    <property type="entry name" value="Ribonuclease Z/Hydroxyacylglutathione hydrolase-like"/>
    <property type="match status" value="1"/>
</dbReference>
<dbReference type="Proteomes" id="UP000188543">
    <property type="component" value="Unassembled WGS sequence"/>
</dbReference>
<dbReference type="SMART" id="SM00849">
    <property type="entry name" value="Lactamase_B"/>
    <property type="match status" value="1"/>
</dbReference>
<feature type="domain" description="Metallo-beta-lactamase" evidence="1">
    <location>
        <begin position="4"/>
        <end position="306"/>
    </location>
</feature>
<reference evidence="2 3" key="1">
    <citation type="submission" date="2016-08" db="EMBL/GenBank/DDBJ databases">
        <authorList>
            <person name="Seilhamer J.J."/>
        </authorList>
    </citation>
    <scope>NUCLEOTIDE SEQUENCE [LARGE SCALE GENOMIC DNA]</scope>
    <source>
        <strain evidence="2 3">VC14762</strain>
    </source>
</reference>
<evidence type="ECO:0000313" key="3">
    <source>
        <dbReference type="Proteomes" id="UP000188543"/>
    </source>
</evidence>
<comment type="caution">
    <text evidence="2">The sequence shown here is derived from an EMBL/GenBank/DDBJ whole genome shotgun (WGS) entry which is preliminary data.</text>
</comment>
<dbReference type="AlphaFoldDB" id="A0A1V2W996"/>
<dbReference type="InterPro" id="IPR036866">
    <property type="entry name" value="RibonucZ/Hydroxyglut_hydro"/>
</dbReference>
<dbReference type="InterPro" id="IPR001279">
    <property type="entry name" value="Metallo-B-lactamas"/>
</dbReference>
<gene>
    <name evidence="2" type="ORF">A8E72_06175</name>
</gene>
<evidence type="ECO:0000259" key="1">
    <source>
        <dbReference type="SMART" id="SM00849"/>
    </source>
</evidence>
<sequence length="389" mass="42400">MPIKGESYLLEYVGKRVLVDGGYTGAALAPVLKKQLGGPNVHLDVVVCTHSDNDHAAGLTTLLDQPGITASEFWLPGSWKESVKELVEETELFYKGLVKEIKDVDGDHIETLSAEENEKIDCELAKLTSDVLFSDEGDPGGTGCTLELRPAKPDTKTTSAAKAKQSIRRAGKAPAITRRAMDLIDTAERIRKIAVSVNDKGVPVRWFDYLAYSKDRIATGGEDFLTPVNAKELREPPTLSGFALRRFIALSRANRESIVFLSSGDDAHVDVMFCGDSPMGDGPRYANSFLSGKRTHGPLIATVPHHGADSNVMAYGHIAGFGSVSFWIRAGGKPHHPQSAYRAIPGAMRTCTHCPHNRLPLQAVCITDKYEEFTDPQAWLTVRSHDCLC</sequence>
<dbReference type="Pfam" id="PF00753">
    <property type="entry name" value="Lactamase_B"/>
    <property type="match status" value="1"/>
</dbReference>
<name>A0A1V2W996_9BURK</name>
<proteinExistence type="predicted"/>
<accession>A0A1V2W996</accession>
<dbReference type="SUPFAM" id="SSF56281">
    <property type="entry name" value="Metallo-hydrolase/oxidoreductase"/>
    <property type="match status" value="1"/>
</dbReference>
<evidence type="ECO:0000313" key="2">
    <source>
        <dbReference type="EMBL" id="ONU91132.1"/>
    </source>
</evidence>
<dbReference type="EMBL" id="MUTJ01000020">
    <property type="protein sequence ID" value="ONU91132.1"/>
    <property type="molecule type" value="Genomic_DNA"/>
</dbReference>
<protein>
    <recommendedName>
        <fullName evidence="1">Metallo-beta-lactamase domain-containing protein</fullName>
    </recommendedName>
</protein>
<organism evidence="2 3">
    <name type="scientific">Burkholderia cenocepacia</name>
    <dbReference type="NCBI Taxonomy" id="95486"/>
    <lineage>
        <taxon>Bacteria</taxon>
        <taxon>Pseudomonadati</taxon>
        <taxon>Pseudomonadota</taxon>
        <taxon>Betaproteobacteria</taxon>
        <taxon>Burkholderiales</taxon>
        <taxon>Burkholderiaceae</taxon>
        <taxon>Burkholderia</taxon>
        <taxon>Burkholderia cepacia complex</taxon>
    </lineage>
</organism>